<dbReference type="Gene3D" id="1.10.40.60">
    <property type="entry name" value="EpsJ-like"/>
    <property type="match status" value="1"/>
</dbReference>
<keyword evidence="1" id="KW-1133">Transmembrane helix</keyword>
<accession>A0A381Q360</accession>
<keyword evidence="1" id="KW-0472">Membrane</keyword>
<proteinExistence type="predicted"/>
<keyword evidence="1" id="KW-0812">Transmembrane</keyword>
<dbReference type="GO" id="GO:0009306">
    <property type="term" value="P:protein secretion"/>
    <property type="evidence" value="ECO:0007669"/>
    <property type="project" value="InterPro"/>
</dbReference>
<dbReference type="InterPro" id="IPR038072">
    <property type="entry name" value="GspK_central_sf"/>
</dbReference>
<dbReference type="SUPFAM" id="SSF158544">
    <property type="entry name" value="GspK insert domain-like"/>
    <property type="match status" value="1"/>
</dbReference>
<dbReference type="AlphaFoldDB" id="A0A381Q360"/>
<sequence length="417" mass="47633">MSYLPVFPPSPPKTTSQRGIALLITLVILALLAVFMTEFSFETKLETRGIKNYQASFKARNAVKSMFKAVLEGIEGQEELKFFTVYLKDLLRLGATGNEISFLNPPQPVGLPAGVIADFPEVSFYTPVIRPIDHLYNLNRIQTPPFRTVNPETKSDVRLANQFINILKKWTSVTTYQPGSSVPSHNIQLNINDILSIYAAIFDWLDKDAEIYDSSIYGTIGAEKNTYRSIDPYFEIKNGFLDKLSEVQLISGVKDKRIPLDQWKKGFTIFPVGNKYETQADFSAIKPRINVNLATFEEIVEFLEKFNQNTAYFINYSPGYDDSISQDYFEKREEIAAELTKQPRSKLTSEDIKNKLSNITQYDRSRDFFIPHSFWYEILLMTEIDNVKAKVRAVVSVDRNAATGKVSNLVIHNFFLR</sequence>
<reference evidence="2" key="1">
    <citation type="submission" date="2018-05" db="EMBL/GenBank/DDBJ databases">
        <authorList>
            <person name="Lanie J.A."/>
            <person name="Ng W.-L."/>
            <person name="Kazmierczak K.M."/>
            <person name="Andrzejewski T.M."/>
            <person name="Davidsen T.M."/>
            <person name="Wayne K.J."/>
            <person name="Tettelin H."/>
            <person name="Glass J.I."/>
            <person name="Rusch D."/>
            <person name="Podicherti R."/>
            <person name="Tsui H.-C.T."/>
            <person name="Winkler M.E."/>
        </authorList>
    </citation>
    <scope>NUCLEOTIDE SEQUENCE</scope>
</reference>
<feature type="transmembrane region" description="Helical" evidence="1">
    <location>
        <begin position="20"/>
        <end position="41"/>
    </location>
</feature>
<dbReference type="PANTHER" id="PTHR38831:SF2">
    <property type="entry name" value="TYPE II SECRETION SYSTEM PROTEIN K"/>
    <property type="match status" value="1"/>
</dbReference>
<dbReference type="InterPro" id="IPR005628">
    <property type="entry name" value="GspK"/>
</dbReference>
<dbReference type="PANTHER" id="PTHR38831">
    <property type="entry name" value="TYPE II SECRETION SYSTEM PROTEIN K"/>
    <property type="match status" value="1"/>
</dbReference>
<gene>
    <name evidence="2" type="ORF">METZ01_LOCUS26650</name>
</gene>
<dbReference type="GO" id="GO:0016020">
    <property type="term" value="C:membrane"/>
    <property type="evidence" value="ECO:0007669"/>
    <property type="project" value="InterPro"/>
</dbReference>
<name>A0A381Q360_9ZZZZ</name>
<organism evidence="2">
    <name type="scientific">marine metagenome</name>
    <dbReference type="NCBI Taxonomy" id="408172"/>
    <lineage>
        <taxon>unclassified sequences</taxon>
        <taxon>metagenomes</taxon>
        <taxon>ecological metagenomes</taxon>
    </lineage>
</organism>
<evidence type="ECO:0000256" key="1">
    <source>
        <dbReference type="SAM" id="Phobius"/>
    </source>
</evidence>
<evidence type="ECO:0000313" key="2">
    <source>
        <dbReference type="EMBL" id="SUZ73796.1"/>
    </source>
</evidence>
<dbReference type="EMBL" id="UINC01001191">
    <property type="protein sequence ID" value="SUZ73796.1"/>
    <property type="molecule type" value="Genomic_DNA"/>
</dbReference>
<protein>
    <recommendedName>
        <fullName evidence="3">General secretion pathway protein GspK</fullName>
    </recommendedName>
</protein>
<evidence type="ECO:0008006" key="3">
    <source>
        <dbReference type="Google" id="ProtNLM"/>
    </source>
</evidence>